<evidence type="ECO:0000313" key="3">
    <source>
        <dbReference type="Proteomes" id="UP000515563"/>
    </source>
</evidence>
<dbReference type="AlphaFoldDB" id="A0A7G6X853"/>
<dbReference type="Proteomes" id="UP000515563">
    <property type="component" value="Chromosome"/>
</dbReference>
<dbReference type="KEGG" id="kqi:F1D05_36625"/>
<reference evidence="3" key="1">
    <citation type="submission" date="2019-09" db="EMBL/GenBank/DDBJ databases">
        <title>Antimicrobial potential of Antarctic Bacteria.</title>
        <authorList>
            <person name="Benaud N."/>
            <person name="Edwards R.J."/>
            <person name="Ferrari B.C."/>
        </authorList>
    </citation>
    <scope>NUCLEOTIDE SEQUENCE [LARGE SCALE GENOMIC DNA]</scope>
    <source>
        <strain evidence="3">SPB151</strain>
    </source>
</reference>
<protein>
    <submittedName>
        <fullName evidence="2">Uncharacterized protein</fullName>
    </submittedName>
</protein>
<name>A0A7G6X853_9ACTN</name>
<feature type="region of interest" description="Disordered" evidence="1">
    <location>
        <begin position="1"/>
        <end position="53"/>
    </location>
</feature>
<accession>A0A7G6X853</accession>
<dbReference type="EMBL" id="CP043661">
    <property type="protein sequence ID" value="QNE22418.1"/>
    <property type="molecule type" value="Genomic_DNA"/>
</dbReference>
<gene>
    <name evidence="2" type="ORF">F1D05_36625</name>
</gene>
<organism evidence="2 3">
    <name type="scientific">Kribbella qitaiheensis</name>
    <dbReference type="NCBI Taxonomy" id="1544730"/>
    <lineage>
        <taxon>Bacteria</taxon>
        <taxon>Bacillati</taxon>
        <taxon>Actinomycetota</taxon>
        <taxon>Actinomycetes</taxon>
        <taxon>Propionibacteriales</taxon>
        <taxon>Kribbellaceae</taxon>
        <taxon>Kribbella</taxon>
    </lineage>
</organism>
<dbReference type="RefSeq" id="WP_185444830.1">
    <property type="nucleotide sequence ID" value="NZ_CP043661.1"/>
</dbReference>
<sequence length="715" mass="77577">MAEGKYQPSSPDPVPANEAQAESSIKADSSATFEDLDGPAQDEPIESLSSTLPRDLVSGPVRARNALLGNNFNGPVYFSDQSGDETTSVERTAHAHSLTEGYADSPMLKEIRHAVLAEDAFIAVFGKPGLGKKSACLVALADRADSPIFELSGDSSWREIARSIKQVKEVKPAACFLIGNVDAGSLADLNDHLLLAIEQALAQGGKSCLLITVQGPASAQNRSGLTTVEGVAPNLADLAEAFILSNLDAAEVTERAGRLMESIGSAGYGALEAIVDTIRRHPEATDEQLSDLVSERDVSLTFDDWQIQSRSPLQIAMLACIATGEGTPRAELERQGRLLAGYLVKDADQTAPVPMRAASDPDLEPVVQLLPRRFATHFGWQVEDVYQLREPLEVTAVVQYLWSHLGAEFRAGYLRWLRRIASSSEAELRMGAAIAAGALLVIEPRFTERELIRWWALSGKRHLLLAAAIAVGVPTALNESNSVGRKLVNSWIGDENESLLHCAVLAYGGPLGAWDISSAAPVRLWRLGLDKPKLEPLCNESLAGLCVAGPDAVQIRYAVLSLLVEQMPKKASIARRALTVFAAVVETMTDGRSNEESLRSLLDGGEEPALDAFALLLSKSWSMPRAARTGSFILHSLIESAETQVIDYSHIADLVRRAKRWAKDGGTITQLGAGLRAALLRECRSCEEHSTAWRLTQQFFPEDLRRIRWTNQTYH</sequence>
<evidence type="ECO:0000313" key="2">
    <source>
        <dbReference type="EMBL" id="QNE22418.1"/>
    </source>
</evidence>
<evidence type="ECO:0000256" key="1">
    <source>
        <dbReference type="SAM" id="MobiDB-lite"/>
    </source>
</evidence>
<reference evidence="2 3" key="2">
    <citation type="journal article" date="2020" name="Microbiol. Resour. Announc.">
        <title>Antarctic desert soil bacteria exhibit high novel natural product potential, evaluated through long-read genome sequencing and comparative genomics.</title>
        <authorList>
            <person name="Benaud N."/>
            <person name="Edwards R.J."/>
            <person name="Amos T.G."/>
            <person name="D'Agostino P.M."/>
            <person name="Gutierrez-Chavez C."/>
            <person name="Montgomery K."/>
            <person name="Nicetic I."/>
            <person name="Ferrari B.C."/>
        </authorList>
    </citation>
    <scope>NUCLEOTIDE SEQUENCE [LARGE SCALE GENOMIC DNA]</scope>
    <source>
        <strain evidence="2 3">SPB151</strain>
    </source>
</reference>
<feature type="compositionally biased region" description="Polar residues" evidence="1">
    <location>
        <begin position="20"/>
        <end position="32"/>
    </location>
</feature>
<keyword evidence="3" id="KW-1185">Reference proteome</keyword>
<proteinExistence type="predicted"/>